<keyword evidence="10 13" id="KW-0472">Membrane</keyword>
<dbReference type="InterPro" id="IPR011009">
    <property type="entry name" value="Kinase-like_dom_sf"/>
</dbReference>
<evidence type="ECO:0000256" key="2">
    <source>
        <dbReference type="ARBA" id="ARBA00022527"/>
    </source>
</evidence>
<evidence type="ECO:0000256" key="9">
    <source>
        <dbReference type="ARBA" id="ARBA00022989"/>
    </source>
</evidence>
<evidence type="ECO:0000256" key="7">
    <source>
        <dbReference type="ARBA" id="ARBA00022777"/>
    </source>
</evidence>
<dbReference type="FunFam" id="1.10.510.10:FF:000252">
    <property type="entry name" value="Receptor-like protein kinase FERONIA"/>
    <property type="match status" value="1"/>
</dbReference>
<evidence type="ECO:0000256" key="13">
    <source>
        <dbReference type="SAM" id="Phobius"/>
    </source>
</evidence>
<dbReference type="PROSITE" id="PS50011">
    <property type="entry name" value="PROTEIN_KINASE_DOM"/>
    <property type="match status" value="1"/>
</dbReference>
<evidence type="ECO:0000256" key="3">
    <source>
        <dbReference type="ARBA" id="ARBA00022679"/>
    </source>
</evidence>
<dbReference type="InterPro" id="IPR000719">
    <property type="entry name" value="Prot_kinase_dom"/>
</dbReference>
<dbReference type="PANTHER" id="PTHR47989:SF62">
    <property type="entry name" value="OS05G0423500 PROTEIN"/>
    <property type="match status" value="1"/>
</dbReference>
<dbReference type="PANTHER" id="PTHR47989">
    <property type="entry name" value="OS01G0750732 PROTEIN"/>
    <property type="match status" value="1"/>
</dbReference>
<keyword evidence="11" id="KW-0325">Glycoprotein</keyword>
<sequence>MELIHFSLFQILLPLLLFSSAYTITAQPPYFINCGSTAAAATTTTGQTFVGDKNTDKVRFSGHGTKAVKDTNQSESLYQTARVFNKPSSYDFDITQTGTYFLRLHFCPFSSSLSAAKFNVSASGIMLLPEFTPVRNNVTDCSTNTKEFILTISNVKQKFRIYFVPSSSSSIAFVNAIEIFNTTSNITEGVSTSPLVTPAGRLGNYRGKKSEILETFYRINVGGEEVKPSSYNLWRNWIPDDEYLINKGDAENAADRTSSINYVPGEATRDDAPPSVYGTAKILKTPLSSTLMIPNLTWQFSVKKRTRYFVRVHLCDIISDAIGIYNFTFYIYSNFSEVIDPLDITGIDNPFYKDYVVESGDLGFLNISVGPNNASVSRTYLFLNGLEIMQVKDETAVEPRVDSGSPSRLVLVISLVASIVAVMVVLAVVFLLQQKRNRKKSAELPEWEVLPLSSRNRNSETASSHASTLQNLQLGLKIPFVEIQRLTNNFDPDLIIGEGGFGKVYKGTLRSGVKVAVKRGSSDHGQGIQEFQTEIMILSTIRHRHLVSLMGYCYENEEMILVYEFMEKGTLRNHLYENSESSSSSSKGMMLSWKQRVEICIGAAKGIQYLHTGTSKGIIHRDVKSTNILLDENFVAKVADFGLSRSGYLEETHVSISAVKGTLGYLDPEYFICLQLTEKSDVYSFGVLLLEVLCARAVIDQSLPKEQVNLADWAMACYGRGQLQTIIDPLIAGEINPNSLKKFCETAERCLKKDPSERPPMSDVCWNLEYTLQLQKAASEEVPLDDTITDVSLNMPLPAVRRFPSQSIADYEYDDNGSFNTGTQEVFSQLAFDGGNGR</sequence>
<dbReference type="GO" id="GO:0005524">
    <property type="term" value="F:ATP binding"/>
    <property type="evidence" value="ECO:0007669"/>
    <property type="project" value="UniProtKB-UniRule"/>
</dbReference>
<dbReference type="Proteomes" id="UP000813463">
    <property type="component" value="Chromosome 2"/>
</dbReference>
<evidence type="ECO:0000256" key="1">
    <source>
        <dbReference type="ARBA" id="ARBA00004479"/>
    </source>
</evidence>
<dbReference type="GO" id="GO:0005886">
    <property type="term" value="C:plasma membrane"/>
    <property type="evidence" value="ECO:0000318"/>
    <property type="project" value="GO_Central"/>
</dbReference>
<dbReference type="Pfam" id="PF12819">
    <property type="entry name" value="Malectin_like"/>
    <property type="match status" value="1"/>
</dbReference>
<dbReference type="Gene3D" id="3.30.200.20">
    <property type="entry name" value="Phosphorylase Kinase, domain 1"/>
    <property type="match status" value="1"/>
</dbReference>
<dbReference type="FunFam" id="2.60.120.430:FF:000013">
    <property type="entry name" value="Putative receptor-like protein kinase"/>
    <property type="match status" value="1"/>
</dbReference>
<dbReference type="PROSITE" id="PS00107">
    <property type="entry name" value="PROTEIN_KINASE_ATP"/>
    <property type="match status" value="1"/>
</dbReference>
<dbReference type="InterPro" id="IPR001245">
    <property type="entry name" value="Ser-Thr/Tyr_kinase_cat_dom"/>
</dbReference>
<name>A0A9R0K859_SPIOL</name>
<dbReference type="KEGG" id="soe:110801052"/>
<dbReference type="GO" id="GO:0004674">
    <property type="term" value="F:protein serine/threonine kinase activity"/>
    <property type="evidence" value="ECO:0007669"/>
    <property type="project" value="UniProtKB-KW"/>
</dbReference>
<dbReference type="InterPro" id="IPR024788">
    <property type="entry name" value="Malectin-like_Carb-bd_dom"/>
</dbReference>
<keyword evidence="5 14" id="KW-0732">Signal</keyword>
<dbReference type="InterPro" id="IPR017441">
    <property type="entry name" value="Protein_kinase_ATP_BS"/>
</dbReference>
<keyword evidence="3" id="KW-0808">Transferase</keyword>
<dbReference type="SUPFAM" id="SSF56112">
    <property type="entry name" value="Protein kinase-like (PK-like)"/>
    <property type="match status" value="1"/>
</dbReference>
<dbReference type="SMART" id="SM00220">
    <property type="entry name" value="S_TKc"/>
    <property type="match status" value="1"/>
</dbReference>
<keyword evidence="8 12" id="KW-0067">ATP-binding</keyword>
<dbReference type="Gene3D" id="2.60.120.430">
    <property type="entry name" value="Galactose-binding lectin"/>
    <property type="match status" value="2"/>
</dbReference>
<protein>
    <submittedName>
        <fullName evidence="17">Probable receptor-like protein kinase At5g24010</fullName>
    </submittedName>
</protein>
<evidence type="ECO:0000256" key="6">
    <source>
        <dbReference type="ARBA" id="ARBA00022741"/>
    </source>
</evidence>
<dbReference type="Gene3D" id="1.10.510.10">
    <property type="entry name" value="Transferase(Phosphotransferase) domain 1"/>
    <property type="match status" value="1"/>
</dbReference>
<feature type="binding site" evidence="12">
    <location>
        <position position="518"/>
    </location>
    <ligand>
        <name>ATP</name>
        <dbReference type="ChEBI" id="CHEBI:30616"/>
    </ligand>
</feature>
<dbReference type="GeneID" id="110801052"/>
<dbReference type="CDD" id="cd14066">
    <property type="entry name" value="STKc_IRAK"/>
    <property type="match status" value="1"/>
</dbReference>
<feature type="domain" description="Protein kinase" evidence="15">
    <location>
        <begin position="490"/>
        <end position="773"/>
    </location>
</feature>
<dbReference type="InterPro" id="IPR008271">
    <property type="entry name" value="Ser/Thr_kinase_AS"/>
</dbReference>
<evidence type="ECO:0000313" key="16">
    <source>
        <dbReference type="Proteomes" id="UP000813463"/>
    </source>
</evidence>
<feature type="signal peptide" evidence="14">
    <location>
        <begin position="1"/>
        <end position="26"/>
    </location>
</feature>
<reference evidence="16" key="1">
    <citation type="journal article" date="2021" name="Nat. Commun.">
        <title>Genomic analyses provide insights into spinach domestication and the genetic basis of agronomic traits.</title>
        <authorList>
            <person name="Cai X."/>
            <person name="Sun X."/>
            <person name="Xu C."/>
            <person name="Sun H."/>
            <person name="Wang X."/>
            <person name="Ge C."/>
            <person name="Zhang Z."/>
            <person name="Wang Q."/>
            <person name="Fei Z."/>
            <person name="Jiao C."/>
            <person name="Wang Q."/>
        </authorList>
    </citation>
    <scope>NUCLEOTIDE SEQUENCE [LARGE SCALE GENOMIC DNA]</scope>
    <source>
        <strain evidence="16">cv. Varoflay</strain>
    </source>
</reference>
<evidence type="ECO:0000313" key="17">
    <source>
        <dbReference type="RefSeq" id="XP_021862090.1"/>
    </source>
</evidence>
<evidence type="ECO:0000256" key="11">
    <source>
        <dbReference type="ARBA" id="ARBA00023180"/>
    </source>
</evidence>
<accession>A0A9R0K859</accession>
<dbReference type="AlphaFoldDB" id="A0A9R0K859"/>
<dbReference type="Pfam" id="PF07714">
    <property type="entry name" value="PK_Tyr_Ser-Thr"/>
    <property type="match status" value="1"/>
</dbReference>
<dbReference type="FunFam" id="3.30.200.20:FF:000039">
    <property type="entry name" value="receptor-like protein kinase FERONIA"/>
    <property type="match status" value="1"/>
</dbReference>
<evidence type="ECO:0000256" key="5">
    <source>
        <dbReference type="ARBA" id="ARBA00022729"/>
    </source>
</evidence>
<dbReference type="OrthoDB" id="1928639at2759"/>
<evidence type="ECO:0000256" key="4">
    <source>
        <dbReference type="ARBA" id="ARBA00022692"/>
    </source>
</evidence>
<dbReference type="GO" id="GO:0004672">
    <property type="term" value="F:protein kinase activity"/>
    <property type="evidence" value="ECO:0000318"/>
    <property type="project" value="GO_Central"/>
</dbReference>
<dbReference type="PROSITE" id="PS00108">
    <property type="entry name" value="PROTEIN_KINASE_ST"/>
    <property type="match status" value="1"/>
</dbReference>
<comment type="subcellular location">
    <subcellularLocation>
        <location evidence="1">Membrane</location>
        <topology evidence="1">Single-pass type I membrane protein</topology>
    </subcellularLocation>
</comment>
<evidence type="ECO:0000256" key="14">
    <source>
        <dbReference type="SAM" id="SignalP"/>
    </source>
</evidence>
<evidence type="ECO:0000256" key="10">
    <source>
        <dbReference type="ARBA" id="ARBA00023136"/>
    </source>
</evidence>
<reference evidence="17" key="2">
    <citation type="submission" date="2025-08" db="UniProtKB">
        <authorList>
            <consortium name="RefSeq"/>
        </authorList>
    </citation>
    <scope>IDENTIFICATION</scope>
    <source>
        <tissue evidence="17">Leaf</tissue>
    </source>
</reference>
<keyword evidence="16" id="KW-1185">Reference proteome</keyword>
<dbReference type="RefSeq" id="XP_021862090.1">
    <property type="nucleotide sequence ID" value="XM_022006398.2"/>
</dbReference>
<gene>
    <name evidence="17" type="primary">LOC110801052</name>
</gene>
<evidence type="ECO:0000256" key="8">
    <source>
        <dbReference type="ARBA" id="ARBA00022840"/>
    </source>
</evidence>
<evidence type="ECO:0000256" key="12">
    <source>
        <dbReference type="PROSITE-ProRule" id="PRU10141"/>
    </source>
</evidence>
<feature type="transmembrane region" description="Helical" evidence="13">
    <location>
        <begin position="409"/>
        <end position="432"/>
    </location>
</feature>
<evidence type="ECO:0000259" key="15">
    <source>
        <dbReference type="PROSITE" id="PS50011"/>
    </source>
</evidence>
<keyword evidence="2" id="KW-0723">Serine/threonine-protein kinase</keyword>
<proteinExistence type="predicted"/>
<keyword evidence="6 12" id="KW-0547">Nucleotide-binding</keyword>
<feature type="chain" id="PRO_5040162069" evidence="14">
    <location>
        <begin position="27"/>
        <end position="838"/>
    </location>
</feature>
<keyword evidence="4 13" id="KW-0812">Transmembrane</keyword>
<keyword evidence="9 13" id="KW-1133">Transmembrane helix</keyword>
<organism evidence="16 17">
    <name type="scientific">Spinacia oleracea</name>
    <name type="common">Spinach</name>
    <dbReference type="NCBI Taxonomy" id="3562"/>
    <lineage>
        <taxon>Eukaryota</taxon>
        <taxon>Viridiplantae</taxon>
        <taxon>Streptophyta</taxon>
        <taxon>Embryophyta</taxon>
        <taxon>Tracheophyta</taxon>
        <taxon>Spermatophyta</taxon>
        <taxon>Magnoliopsida</taxon>
        <taxon>eudicotyledons</taxon>
        <taxon>Gunneridae</taxon>
        <taxon>Pentapetalae</taxon>
        <taxon>Caryophyllales</taxon>
        <taxon>Chenopodiaceae</taxon>
        <taxon>Chenopodioideae</taxon>
        <taxon>Anserineae</taxon>
        <taxon>Spinacia</taxon>
    </lineage>
</organism>
<keyword evidence="7" id="KW-0418">Kinase</keyword>